<reference evidence="1" key="1">
    <citation type="submission" date="2021-03" db="EMBL/GenBank/DDBJ databases">
        <authorList>
            <consortium name="DOE Joint Genome Institute"/>
            <person name="Ahrendt S."/>
            <person name="Looney B.P."/>
            <person name="Miyauchi S."/>
            <person name="Morin E."/>
            <person name="Drula E."/>
            <person name="Courty P.E."/>
            <person name="Chicoki N."/>
            <person name="Fauchery L."/>
            <person name="Kohler A."/>
            <person name="Kuo A."/>
            <person name="Labutti K."/>
            <person name="Pangilinan J."/>
            <person name="Lipzen A."/>
            <person name="Riley R."/>
            <person name="Andreopoulos W."/>
            <person name="He G."/>
            <person name="Johnson J."/>
            <person name="Barry K.W."/>
            <person name="Grigoriev I.V."/>
            <person name="Nagy L."/>
            <person name="Hibbett D."/>
            <person name="Henrissat B."/>
            <person name="Matheny P.B."/>
            <person name="Labbe J."/>
            <person name="Martin F."/>
        </authorList>
    </citation>
    <scope>NUCLEOTIDE SEQUENCE</scope>
    <source>
        <strain evidence="1">HHB10654</strain>
    </source>
</reference>
<gene>
    <name evidence="1" type="ORF">BV25DRAFT_1416794</name>
</gene>
<evidence type="ECO:0000313" key="2">
    <source>
        <dbReference type="Proteomes" id="UP000814140"/>
    </source>
</evidence>
<dbReference type="EMBL" id="MU277192">
    <property type="protein sequence ID" value="KAI0066674.1"/>
    <property type="molecule type" value="Genomic_DNA"/>
</dbReference>
<proteinExistence type="predicted"/>
<keyword evidence="2" id="KW-1185">Reference proteome</keyword>
<sequence>MPVSPSKSTSPHSLTLVQPPATTALKSPFRVMIYPEFSGEHPPTPPTTSASLLQSIRAAAASSHPLEPAVPSESPGSALQTSSPPMSTNSVPKDIRTTTAPPSPEVQPNAPLPSGSGSTRPVIPPNRRIGAPMYPCPYAGCGNTYPQQLALRRHTREVHEHAGHACLIGGCARAFAGEAELEQHILHVHQPVLDTRDHRMFGCPVVGCSARLRTEEGVEKHIRKIHPEQEGERRYACQQEGCVRSYRTEDGLKRHLKAIHEKNAEAPKEPLRHSAFDFCWQGCYADGHVAFLCYYPACGKMFVEQSELTEHEKIHEAWMKLFSS</sequence>
<protein>
    <submittedName>
        <fullName evidence="1">Uncharacterized protein</fullName>
    </submittedName>
</protein>
<comment type="caution">
    <text evidence="1">The sequence shown here is derived from an EMBL/GenBank/DDBJ whole genome shotgun (WGS) entry which is preliminary data.</text>
</comment>
<organism evidence="1 2">
    <name type="scientific">Artomyces pyxidatus</name>
    <dbReference type="NCBI Taxonomy" id="48021"/>
    <lineage>
        <taxon>Eukaryota</taxon>
        <taxon>Fungi</taxon>
        <taxon>Dikarya</taxon>
        <taxon>Basidiomycota</taxon>
        <taxon>Agaricomycotina</taxon>
        <taxon>Agaricomycetes</taxon>
        <taxon>Russulales</taxon>
        <taxon>Auriscalpiaceae</taxon>
        <taxon>Artomyces</taxon>
    </lineage>
</organism>
<reference evidence="1" key="2">
    <citation type="journal article" date="2022" name="New Phytol.">
        <title>Evolutionary transition to the ectomycorrhizal habit in the genomes of a hyperdiverse lineage of mushroom-forming fungi.</title>
        <authorList>
            <person name="Looney B."/>
            <person name="Miyauchi S."/>
            <person name="Morin E."/>
            <person name="Drula E."/>
            <person name="Courty P.E."/>
            <person name="Kohler A."/>
            <person name="Kuo A."/>
            <person name="LaButti K."/>
            <person name="Pangilinan J."/>
            <person name="Lipzen A."/>
            <person name="Riley R."/>
            <person name="Andreopoulos W."/>
            <person name="He G."/>
            <person name="Johnson J."/>
            <person name="Nolan M."/>
            <person name="Tritt A."/>
            <person name="Barry K.W."/>
            <person name="Grigoriev I.V."/>
            <person name="Nagy L.G."/>
            <person name="Hibbett D."/>
            <person name="Henrissat B."/>
            <person name="Matheny P.B."/>
            <person name="Labbe J."/>
            <person name="Martin F.M."/>
        </authorList>
    </citation>
    <scope>NUCLEOTIDE SEQUENCE</scope>
    <source>
        <strain evidence="1">HHB10654</strain>
    </source>
</reference>
<dbReference type="Proteomes" id="UP000814140">
    <property type="component" value="Unassembled WGS sequence"/>
</dbReference>
<name>A0ACB8TE11_9AGAM</name>
<evidence type="ECO:0000313" key="1">
    <source>
        <dbReference type="EMBL" id="KAI0066674.1"/>
    </source>
</evidence>
<accession>A0ACB8TE11</accession>